<reference evidence="11 12" key="1">
    <citation type="journal article" date="2023" name="ISME J.">
        <title>Cultivation and genomic characterization of novel and ubiquitous marine nitrite-oxidizing bacteria from the Nitrospirales.</title>
        <authorList>
            <person name="Mueller A.J."/>
            <person name="Daebeler A."/>
            <person name="Herbold C.W."/>
            <person name="Kirkegaard R.H."/>
            <person name="Daims H."/>
        </authorList>
    </citation>
    <scope>NUCLEOTIDE SEQUENCE [LARGE SCALE GENOMIC DNA]</scope>
    <source>
        <strain evidence="11 12">EB</strain>
    </source>
</reference>
<comment type="subunit">
    <text evidence="5">Homodimer.</text>
</comment>
<keyword evidence="9" id="KW-0368">Histidine biosynthesis</keyword>
<evidence type="ECO:0000313" key="11">
    <source>
        <dbReference type="EMBL" id="MDT7043540.1"/>
    </source>
</evidence>
<evidence type="ECO:0000256" key="9">
    <source>
        <dbReference type="HAMAP-Rule" id="MF_00125"/>
    </source>
</evidence>
<comment type="miscellaneous">
    <text evidence="9">This function is generally fulfilled by the C-terminal part of HisG, which is missing in some bacteria such as this one.</text>
</comment>
<dbReference type="PANTHER" id="PTHR43707">
    <property type="entry name" value="HISTIDYL-TRNA SYNTHETASE"/>
    <property type="match status" value="1"/>
</dbReference>
<dbReference type="RefSeq" id="WP_313834106.1">
    <property type="nucleotide sequence ID" value="NZ_JAQOUE010000001.1"/>
</dbReference>
<evidence type="ECO:0000313" key="12">
    <source>
        <dbReference type="Proteomes" id="UP001250932"/>
    </source>
</evidence>
<dbReference type="InterPro" id="IPR006195">
    <property type="entry name" value="aa-tRNA-synth_II"/>
</dbReference>
<dbReference type="SUPFAM" id="SSF55681">
    <property type="entry name" value="Class II aaRS and biotin synthetases"/>
    <property type="match status" value="1"/>
</dbReference>
<accession>A0ABU3KAM3</accession>
<protein>
    <recommendedName>
        <fullName evidence="6 9">ATP phosphoribosyltransferase regulatory subunit</fullName>
    </recommendedName>
</protein>
<dbReference type="NCBIfam" id="TIGR00443">
    <property type="entry name" value="hisZ_biosyn_reg"/>
    <property type="match status" value="1"/>
</dbReference>
<dbReference type="Gene3D" id="3.30.930.10">
    <property type="entry name" value="Bira Bifunctional Protein, Domain 2"/>
    <property type="match status" value="1"/>
</dbReference>
<gene>
    <name evidence="9 11" type="primary">hisZ</name>
    <name evidence="11" type="ORF">PPG34_14370</name>
</gene>
<dbReference type="GO" id="GO:0016757">
    <property type="term" value="F:glycosyltransferase activity"/>
    <property type="evidence" value="ECO:0007669"/>
    <property type="project" value="UniProtKB-KW"/>
</dbReference>
<evidence type="ECO:0000256" key="3">
    <source>
        <dbReference type="ARBA" id="ARBA00005539"/>
    </source>
</evidence>
<dbReference type="HAMAP" id="MF_00125">
    <property type="entry name" value="HisZ"/>
    <property type="match status" value="1"/>
</dbReference>
<dbReference type="EMBL" id="JAQOUE010000001">
    <property type="protein sequence ID" value="MDT7043540.1"/>
    <property type="molecule type" value="Genomic_DNA"/>
</dbReference>
<comment type="subcellular location">
    <subcellularLocation>
        <location evidence="1 9">Cytoplasm</location>
    </subcellularLocation>
</comment>
<dbReference type="InterPro" id="IPR004516">
    <property type="entry name" value="HisRS/HisZ"/>
</dbReference>
<dbReference type="CDD" id="cd00773">
    <property type="entry name" value="HisRS-like_core"/>
    <property type="match status" value="1"/>
</dbReference>
<sequence>MASRQPQPVERRSFLLGNPTRSLIPMGMATLLPDAAQRVRHLEAMIFEGFGRWGYREIIPPTFEYLDVLSTGLPAETLEKCYKFADWTTGRILVLRPDVTAQIARIVAMGMAGQGLPLRLSYRTTVFRYEPEHAGREREVFQLGVELIGVDQASMDAEILTLLVESLKTLGVSDFKVSLGHVGFYQGLLAKSGMSPQGQKQAEIAAAHKDIPNLERILKWEKVPSTLSKAILEAPGRYGREEVLEWGRRVAGRDLRLVKPIERLTQVYRLLEGTGIQEHLLLDLGEFRGFDYYDGIVFDVFSGKVGCELGGGGRYNHLIGRFGRELPSTGFALDIDRVFHALDHVSSEQILSSSSVLLMSPHVRYGEAFKAAQYLRSKGLTVLQETLSSPASSQNRVARKRAMEASVGWLVLLGHPRTKSQAFVAIRMGAKGNPQRTLRLEELPGLIQKETHASD</sequence>
<dbReference type="PIRSF" id="PIRSF001549">
    <property type="entry name" value="His-tRNA_synth"/>
    <property type="match status" value="1"/>
</dbReference>
<evidence type="ECO:0000256" key="7">
    <source>
        <dbReference type="ARBA" id="ARBA00022490"/>
    </source>
</evidence>
<dbReference type="InterPro" id="IPR041715">
    <property type="entry name" value="HisRS-like_core"/>
</dbReference>
<dbReference type="Proteomes" id="UP001250932">
    <property type="component" value="Unassembled WGS sequence"/>
</dbReference>
<keyword evidence="7 9" id="KW-0963">Cytoplasm</keyword>
<comment type="subunit">
    <text evidence="4 9">Heteromultimer composed of HisG and HisZ subunits.</text>
</comment>
<comment type="pathway">
    <text evidence="2 9">Amino-acid biosynthesis; L-histidine biosynthesis; L-histidine from 5-phospho-alpha-D-ribose 1-diphosphate: step 1/9.</text>
</comment>
<evidence type="ECO:0000256" key="1">
    <source>
        <dbReference type="ARBA" id="ARBA00004496"/>
    </source>
</evidence>
<comment type="function">
    <text evidence="8 9">Required for the first step of histidine biosynthesis. May allow the feedback regulation of ATP phosphoribosyltransferase activity by histidine.</text>
</comment>
<evidence type="ECO:0000256" key="2">
    <source>
        <dbReference type="ARBA" id="ARBA00004667"/>
    </source>
</evidence>
<keyword evidence="9" id="KW-0028">Amino-acid biosynthesis</keyword>
<comment type="similarity">
    <text evidence="3 9">Belongs to the class-II aminoacyl-tRNA synthetase family. HisZ subfamily.</text>
</comment>
<dbReference type="PROSITE" id="PS50862">
    <property type="entry name" value="AA_TRNA_LIGASE_II"/>
    <property type="match status" value="1"/>
</dbReference>
<keyword evidence="12" id="KW-1185">Reference proteome</keyword>
<evidence type="ECO:0000256" key="5">
    <source>
        <dbReference type="ARBA" id="ARBA00011738"/>
    </source>
</evidence>
<dbReference type="InterPro" id="IPR045864">
    <property type="entry name" value="aa-tRNA-synth_II/BPL/LPL"/>
</dbReference>
<keyword evidence="11" id="KW-0808">Transferase</keyword>
<feature type="domain" description="Aminoacyl-transfer RNA synthetases class-II family profile" evidence="10">
    <location>
        <begin position="52"/>
        <end position="361"/>
    </location>
</feature>
<evidence type="ECO:0000256" key="4">
    <source>
        <dbReference type="ARBA" id="ARBA00011496"/>
    </source>
</evidence>
<comment type="caution">
    <text evidence="11">The sequence shown here is derived from an EMBL/GenBank/DDBJ whole genome shotgun (WGS) entry which is preliminary data.</text>
</comment>
<name>A0ABU3KAM3_9BACT</name>
<evidence type="ECO:0000256" key="6">
    <source>
        <dbReference type="ARBA" id="ARBA00020397"/>
    </source>
</evidence>
<evidence type="ECO:0000259" key="10">
    <source>
        <dbReference type="PROSITE" id="PS50862"/>
    </source>
</evidence>
<organism evidence="11 12">
    <name type="scientific">Candidatus Nitronereus thalassa</name>
    <dbReference type="NCBI Taxonomy" id="3020898"/>
    <lineage>
        <taxon>Bacteria</taxon>
        <taxon>Pseudomonadati</taxon>
        <taxon>Nitrospirota</taxon>
        <taxon>Nitrospiria</taxon>
        <taxon>Nitrospirales</taxon>
        <taxon>Nitrospiraceae</taxon>
        <taxon>Candidatus Nitronereus</taxon>
    </lineage>
</organism>
<dbReference type="InterPro" id="IPR004517">
    <property type="entry name" value="HisZ"/>
</dbReference>
<evidence type="ECO:0000256" key="8">
    <source>
        <dbReference type="ARBA" id="ARBA00025246"/>
    </source>
</evidence>
<keyword evidence="11" id="KW-0328">Glycosyltransferase</keyword>
<proteinExistence type="inferred from homology"/>
<dbReference type="Pfam" id="PF13393">
    <property type="entry name" value="tRNA-synt_His"/>
    <property type="match status" value="1"/>
</dbReference>
<dbReference type="PANTHER" id="PTHR43707:SF1">
    <property type="entry name" value="HISTIDINE--TRNA LIGASE, MITOCHONDRIAL-RELATED"/>
    <property type="match status" value="1"/>
</dbReference>